<dbReference type="EMBL" id="CP000251">
    <property type="protein sequence ID" value="ABC83433.1"/>
    <property type="molecule type" value="Genomic_DNA"/>
</dbReference>
<protein>
    <recommendedName>
        <fullName evidence="4">DUF2007 domain-containing protein</fullName>
    </recommendedName>
</protein>
<keyword evidence="1" id="KW-1133">Transmembrane helix</keyword>
<accession>Q2IFS3</accession>
<gene>
    <name evidence="2" type="ordered locus">Adeh_3667</name>
</gene>
<sequence>MLPRPASPVGGRPNVQVARTGEPALDRRARVWQHRGAWGGRVELGPQREGNAQHSSEYRTVAVYWTRAEAELARGMLEADGIPAAFRDGADAVLLPGTRALRLMVPAMDLDRSRELLATPEAATHAAEPPAPAVPARDGWGVTWLVVWIAAFGLAGVFALARALR</sequence>
<reference evidence="2 3" key="1">
    <citation type="submission" date="2006-01" db="EMBL/GenBank/DDBJ databases">
        <title>Complete sequence of Anaeromyxobacter dehalogenans 2CP-C.</title>
        <authorList>
            <consortium name="US DOE Joint Genome Institute"/>
            <person name="Copeland A."/>
            <person name="Lucas S."/>
            <person name="Lapidus A."/>
            <person name="Barry K."/>
            <person name="Detter J.C."/>
            <person name="Glavina T."/>
            <person name="Hammon N."/>
            <person name="Israni S."/>
            <person name="Pitluck S."/>
            <person name="Brettin T."/>
            <person name="Bruce D."/>
            <person name="Han C."/>
            <person name="Tapia R."/>
            <person name="Gilna P."/>
            <person name="Kiss H."/>
            <person name="Schmutz J."/>
            <person name="Larimer F."/>
            <person name="Land M."/>
            <person name="Kyrpides N."/>
            <person name="Anderson I."/>
            <person name="Sanford R.A."/>
            <person name="Ritalahti K.M."/>
            <person name="Thomas H.S."/>
            <person name="Kirby J.R."/>
            <person name="Zhulin I.B."/>
            <person name="Loeffler F.E."/>
            <person name="Richardson P."/>
        </authorList>
    </citation>
    <scope>NUCLEOTIDE SEQUENCE [LARGE SCALE GENOMIC DNA]</scope>
    <source>
        <strain evidence="2 3">2CP-C</strain>
    </source>
</reference>
<organism evidence="2 3">
    <name type="scientific">Anaeromyxobacter dehalogenans (strain 2CP-C)</name>
    <dbReference type="NCBI Taxonomy" id="290397"/>
    <lineage>
        <taxon>Bacteria</taxon>
        <taxon>Pseudomonadati</taxon>
        <taxon>Myxococcota</taxon>
        <taxon>Myxococcia</taxon>
        <taxon>Myxococcales</taxon>
        <taxon>Cystobacterineae</taxon>
        <taxon>Anaeromyxobacteraceae</taxon>
        <taxon>Anaeromyxobacter</taxon>
    </lineage>
</organism>
<dbReference type="AlphaFoldDB" id="Q2IFS3"/>
<evidence type="ECO:0000313" key="2">
    <source>
        <dbReference type="EMBL" id="ABC83433.1"/>
    </source>
</evidence>
<feature type="transmembrane region" description="Helical" evidence="1">
    <location>
        <begin position="139"/>
        <end position="161"/>
    </location>
</feature>
<evidence type="ECO:0008006" key="4">
    <source>
        <dbReference type="Google" id="ProtNLM"/>
    </source>
</evidence>
<dbReference type="Proteomes" id="UP000001935">
    <property type="component" value="Chromosome"/>
</dbReference>
<keyword evidence="1" id="KW-0812">Transmembrane</keyword>
<evidence type="ECO:0000313" key="3">
    <source>
        <dbReference type="Proteomes" id="UP000001935"/>
    </source>
</evidence>
<dbReference type="HOGENOM" id="CLU_136613_0_0_7"/>
<name>Q2IFS3_ANADE</name>
<proteinExistence type="predicted"/>
<keyword evidence="1" id="KW-0472">Membrane</keyword>
<dbReference type="KEGG" id="ade:Adeh_3667"/>
<evidence type="ECO:0000256" key="1">
    <source>
        <dbReference type="SAM" id="Phobius"/>
    </source>
</evidence>